<name>A0A5D6VYH1_9FIRM</name>
<keyword evidence="2" id="KW-1185">Reference proteome</keyword>
<dbReference type="Proteomes" id="UP000323646">
    <property type="component" value="Unassembled WGS sequence"/>
</dbReference>
<dbReference type="RefSeq" id="WP_149172435.1">
    <property type="nucleotide sequence ID" value="NZ_VTOY01000021.1"/>
</dbReference>
<comment type="caution">
    <text evidence="1">The sequence shown here is derived from an EMBL/GenBank/DDBJ whole genome shotgun (WGS) entry which is preliminary data.</text>
</comment>
<dbReference type="OrthoDB" id="3194761at2"/>
<sequence length="177" mass="20778">MDISAERLKDLIVEVDTQMHQNIRTAWKEHRLNDFLKSIGMEELIPKEVATFWEDSIKNGKIIIFGELRIKEREIMACMKNENISKDRVEIHLGYDELKRYNFERLRYNNNYRLILFGAVPHSVKDKGEYSSIIARMEQTDGYTKVIRLCSNEQLKITKSNLKKIIHNEIASGYLAA</sequence>
<dbReference type="AlphaFoldDB" id="A0A5D6VYH1"/>
<accession>A0A5D6VYH1</accession>
<evidence type="ECO:0000313" key="1">
    <source>
        <dbReference type="EMBL" id="TYZ19635.1"/>
    </source>
</evidence>
<proteinExistence type="predicted"/>
<gene>
    <name evidence="1" type="ORF">FZ040_13215</name>
</gene>
<protein>
    <submittedName>
        <fullName evidence="1">Uncharacterized protein</fullName>
    </submittedName>
</protein>
<dbReference type="EMBL" id="VTOY01000021">
    <property type="protein sequence ID" value="TYZ19635.1"/>
    <property type="molecule type" value="Genomic_DNA"/>
</dbReference>
<organism evidence="1 2">
    <name type="scientific">Selenomonas ruminis</name>
    <dbReference type="NCBI Taxonomy" id="2593411"/>
    <lineage>
        <taxon>Bacteria</taxon>
        <taxon>Bacillati</taxon>
        <taxon>Bacillota</taxon>
        <taxon>Negativicutes</taxon>
        <taxon>Selenomonadales</taxon>
        <taxon>Selenomonadaceae</taxon>
        <taxon>Selenomonas</taxon>
    </lineage>
</organism>
<reference evidence="1 2" key="1">
    <citation type="submission" date="2019-08" db="EMBL/GenBank/DDBJ databases">
        <title>Selenomonas sp. mPRGC5 and Selenomonas sp. mPRGC8 isolated from ruminal fluid of dairy goat (Capra hircus).</title>
        <authorList>
            <person name="Poothong S."/>
            <person name="Nuengjamnong C."/>
            <person name="Tanasupawat S."/>
        </authorList>
    </citation>
    <scope>NUCLEOTIDE SEQUENCE [LARGE SCALE GENOMIC DNA]</scope>
    <source>
        <strain evidence="2">mPRGC5</strain>
    </source>
</reference>
<evidence type="ECO:0000313" key="2">
    <source>
        <dbReference type="Proteomes" id="UP000323646"/>
    </source>
</evidence>